<dbReference type="EMBL" id="NQWI01000022">
    <property type="protein sequence ID" value="PDW03740.1"/>
    <property type="molecule type" value="Genomic_DNA"/>
</dbReference>
<sequence>MPKTFRHLYDQIHDFTHLFEAYRRARRGKRRRPDVAAFEFRFEDELLCLSEELRDETYRPGAYRRFYAVENGKRRIISAAPFRDRVVHHALCALIEPIWEARFIYDSYASRPARGTHAALTRAQHFARGHRYALQLDVREFFPSIDHAILRDLLARHIGDQRILNLIDQILIGGANELREAYTPVLFPGDDLFALARPRGLPIGNQTSQFWANVTLHPLDLFIKQTLGCRAYVRYCDDLLLFANDKPTLHRWRAQAIAFAANLRLVFHEGRAQVVPVATGLPFLGWHVFPFRRRLKRRNLLAFARRFRQLCACYAAGRCTRADIDQRLQGWLGHARQGNTLALRRSLFREPLPKRGSR</sequence>
<dbReference type="OrthoDB" id="9788687at2"/>
<evidence type="ECO:0000259" key="1">
    <source>
        <dbReference type="PROSITE" id="PS50878"/>
    </source>
</evidence>
<dbReference type="PANTHER" id="PTHR34047">
    <property type="entry name" value="NUCLEAR INTRON MATURASE 1, MITOCHONDRIAL-RELATED"/>
    <property type="match status" value="1"/>
</dbReference>
<gene>
    <name evidence="2" type="ORF">CJ255_07095</name>
</gene>
<dbReference type="InterPro" id="IPR051083">
    <property type="entry name" value="GrpII_Intron_Splice-Mob/Def"/>
</dbReference>
<dbReference type="Pfam" id="PF00078">
    <property type="entry name" value="RVT_1"/>
    <property type="match status" value="1"/>
</dbReference>
<dbReference type="SUPFAM" id="SSF56672">
    <property type="entry name" value="DNA/RNA polymerases"/>
    <property type="match status" value="1"/>
</dbReference>
<evidence type="ECO:0000313" key="2">
    <source>
        <dbReference type="EMBL" id="PDW03740.1"/>
    </source>
</evidence>
<organism evidence="2 3">
    <name type="scientific">Candidatus Viridilinea mediisalina</name>
    <dbReference type="NCBI Taxonomy" id="2024553"/>
    <lineage>
        <taxon>Bacteria</taxon>
        <taxon>Bacillati</taxon>
        <taxon>Chloroflexota</taxon>
        <taxon>Chloroflexia</taxon>
        <taxon>Chloroflexales</taxon>
        <taxon>Chloroflexineae</taxon>
        <taxon>Oscillochloridaceae</taxon>
        <taxon>Candidatus Viridilinea</taxon>
    </lineage>
</organism>
<evidence type="ECO:0000313" key="3">
    <source>
        <dbReference type="Proteomes" id="UP000220527"/>
    </source>
</evidence>
<dbReference type="CDD" id="cd01651">
    <property type="entry name" value="RT_G2_intron"/>
    <property type="match status" value="1"/>
</dbReference>
<accession>A0A2A6RLM4</accession>
<dbReference type="RefSeq" id="WP_097643393.1">
    <property type="nucleotide sequence ID" value="NZ_NQWI01000022.1"/>
</dbReference>
<feature type="domain" description="Reverse transcriptase" evidence="1">
    <location>
        <begin position="1"/>
        <end position="288"/>
    </location>
</feature>
<dbReference type="InterPro" id="IPR000477">
    <property type="entry name" value="RT_dom"/>
</dbReference>
<reference evidence="3" key="1">
    <citation type="submission" date="2017-08" db="EMBL/GenBank/DDBJ databases">
        <authorList>
            <person name="Grouzdev D.S."/>
            <person name="Gaisin V.A."/>
            <person name="Rysina M.S."/>
            <person name="Gorlenko V.M."/>
        </authorList>
    </citation>
    <scope>NUCLEOTIDE SEQUENCE [LARGE SCALE GENOMIC DNA]</scope>
    <source>
        <strain evidence="3">Kir15-3F</strain>
    </source>
</reference>
<dbReference type="InterPro" id="IPR043502">
    <property type="entry name" value="DNA/RNA_pol_sf"/>
</dbReference>
<dbReference type="Proteomes" id="UP000220527">
    <property type="component" value="Unassembled WGS sequence"/>
</dbReference>
<comment type="caution">
    <text evidence="2">The sequence shown here is derived from an EMBL/GenBank/DDBJ whole genome shotgun (WGS) entry which is preliminary data.</text>
</comment>
<proteinExistence type="predicted"/>
<dbReference type="AlphaFoldDB" id="A0A2A6RLM4"/>
<name>A0A2A6RLM4_9CHLR</name>
<dbReference type="PANTHER" id="PTHR34047:SF8">
    <property type="entry name" value="PROTEIN YKFC"/>
    <property type="match status" value="1"/>
</dbReference>
<protein>
    <recommendedName>
        <fullName evidence="1">Reverse transcriptase domain-containing protein</fullName>
    </recommendedName>
</protein>
<keyword evidence="3" id="KW-1185">Reference proteome</keyword>
<dbReference type="PROSITE" id="PS50878">
    <property type="entry name" value="RT_POL"/>
    <property type="match status" value="1"/>
</dbReference>